<sequence>MESSSSDINKQTFPKTSKTSTSENENHKPSCGNSFMVHKNQPIDTGDFSLEQWRQLVAEKTKLCPVCNKEYATPVTMRKHLREVHVSKKKFKCDLCQKQFKASRSLQCHKQFVHLGVHKPKFLNMECDYCSRKFPSKNEVTNHIKSHMGVRDILCPICKKGFIALKHMKTHLKKHMWKAGEIPLEDTYLCDLCSKVFLEHKDMIRHREWVHGDKCHVCKVCGAKIKGNMKRHMLSHTGEKPFCCDICGKSLKGNLKAHILRCQGERPYKCDVCGSSFKDKKHFSVHIRNHGEDK</sequence>
<dbReference type="GO" id="GO:0000978">
    <property type="term" value="F:RNA polymerase II cis-regulatory region sequence-specific DNA binding"/>
    <property type="evidence" value="ECO:0007669"/>
    <property type="project" value="TreeGrafter"/>
</dbReference>
<evidence type="ECO:0000256" key="3">
    <source>
        <dbReference type="ARBA" id="ARBA00022737"/>
    </source>
</evidence>
<dbReference type="GO" id="GO:0005654">
    <property type="term" value="C:nucleoplasm"/>
    <property type="evidence" value="ECO:0007669"/>
    <property type="project" value="TreeGrafter"/>
</dbReference>
<evidence type="ECO:0000256" key="8">
    <source>
        <dbReference type="ARBA" id="ARBA00023242"/>
    </source>
</evidence>
<proteinExistence type="predicted"/>
<evidence type="ECO:0000256" key="4">
    <source>
        <dbReference type="ARBA" id="ARBA00022771"/>
    </source>
</evidence>
<organism evidence="12 13">
    <name type="scientific">Diaphorina citri</name>
    <name type="common">Asian citrus psyllid</name>
    <dbReference type="NCBI Taxonomy" id="121845"/>
    <lineage>
        <taxon>Eukaryota</taxon>
        <taxon>Metazoa</taxon>
        <taxon>Ecdysozoa</taxon>
        <taxon>Arthropoda</taxon>
        <taxon>Hexapoda</taxon>
        <taxon>Insecta</taxon>
        <taxon>Pterygota</taxon>
        <taxon>Neoptera</taxon>
        <taxon>Paraneoptera</taxon>
        <taxon>Hemiptera</taxon>
        <taxon>Sternorrhyncha</taxon>
        <taxon>Psylloidea</taxon>
        <taxon>Psyllidae</taxon>
        <taxon>Diaphorininae</taxon>
        <taxon>Diaphorina</taxon>
    </lineage>
</organism>
<dbReference type="PaxDb" id="121845-A0A1S3DU61"/>
<evidence type="ECO:0000313" key="12">
    <source>
        <dbReference type="Proteomes" id="UP000079169"/>
    </source>
</evidence>
<dbReference type="PANTHER" id="PTHR24399">
    <property type="entry name" value="ZINC FINGER AND BTB DOMAIN-CONTAINING"/>
    <property type="match status" value="1"/>
</dbReference>
<evidence type="ECO:0000256" key="10">
    <source>
        <dbReference type="SAM" id="MobiDB-lite"/>
    </source>
</evidence>
<dbReference type="AlphaFoldDB" id="A0A1S3DU61"/>
<evidence type="ECO:0000313" key="13">
    <source>
        <dbReference type="RefSeq" id="XP_008487974.1"/>
    </source>
</evidence>
<keyword evidence="2" id="KW-0479">Metal-binding</keyword>
<dbReference type="KEGG" id="dci:103524720"/>
<evidence type="ECO:0000256" key="7">
    <source>
        <dbReference type="ARBA" id="ARBA00023163"/>
    </source>
</evidence>
<gene>
    <name evidence="13" type="primary">LOC103524720</name>
</gene>
<dbReference type="InterPro" id="IPR036236">
    <property type="entry name" value="Znf_C2H2_sf"/>
</dbReference>
<feature type="compositionally biased region" description="Polar residues" evidence="10">
    <location>
        <begin position="1"/>
        <end position="23"/>
    </location>
</feature>
<keyword evidence="5" id="KW-0862">Zinc</keyword>
<dbReference type="PROSITE" id="PS00028">
    <property type="entry name" value="ZINC_FINGER_C2H2_1"/>
    <property type="match status" value="6"/>
</dbReference>
<evidence type="ECO:0000256" key="1">
    <source>
        <dbReference type="ARBA" id="ARBA00004123"/>
    </source>
</evidence>
<evidence type="ECO:0000259" key="11">
    <source>
        <dbReference type="PROSITE" id="PS50157"/>
    </source>
</evidence>
<feature type="domain" description="C2H2-type" evidence="11">
    <location>
        <begin position="188"/>
        <end position="211"/>
    </location>
</feature>
<feature type="domain" description="C2H2-type" evidence="11">
    <location>
        <begin position="62"/>
        <end position="90"/>
    </location>
</feature>
<feature type="domain" description="C2H2-type" evidence="11">
    <location>
        <begin position="91"/>
        <end position="119"/>
    </location>
</feature>
<feature type="domain" description="C2H2-type" evidence="11">
    <location>
        <begin position="268"/>
        <end position="294"/>
    </location>
</feature>
<feature type="domain" description="C2H2-type" evidence="11">
    <location>
        <begin position="125"/>
        <end position="152"/>
    </location>
</feature>
<keyword evidence="7" id="KW-0804">Transcription</keyword>
<dbReference type="SUPFAM" id="SSF57667">
    <property type="entry name" value="beta-beta-alpha zinc fingers"/>
    <property type="match status" value="4"/>
</dbReference>
<keyword evidence="8" id="KW-0539">Nucleus</keyword>
<dbReference type="Proteomes" id="UP000079169">
    <property type="component" value="Unplaced"/>
</dbReference>
<dbReference type="GO" id="GO:0001227">
    <property type="term" value="F:DNA-binding transcription repressor activity, RNA polymerase II-specific"/>
    <property type="evidence" value="ECO:0007669"/>
    <property type="project" value="TreeGrafter"/>
</dbReference>
<keyword evidence="6" id="KW-0805">Transcription regulation</keyword>
<dbReference type="OMA" id="MIRHREW"/>
<evidence type="ECO:0000256" key="6">
    <source>
        <dbReference type="ARBA" id="ARBA00023015"/>
    </source>
</evidence>
<accession>A0A1S3DU61</accession>
<dbReference type="PANTHER" id="PTHR24399:SF70">
    <property type="entry name" value="C2H2-TYPE DOMAIN-CONTAINING PROTEIN"/>
    <property type="match status" value="1"/>
</dbReference>
<evidence type="ECO:0000256" key="2">
    <source>
        <dbReference type="ARBA" id="ARBA00022723"/>
    </source>
</evidence>
<dbReference type="GO" id="GO:0008270">
    <property type="term" value="F:zinc ion binding"/>
    <property type="evidence" value="ECO:0007669"/>
    <property type="project" value="UniProtKB-KW"/>
</dbReference>
<dbReference type="Gene3D" id="3.30.160.60">
    <property type="entry name" value="Classic Zinc Finger"/>
    <property type="match status" value="5"/>
</dbReference>
<dbReference type="InterPro" id="IPR013087">
    <property type="entry name" value="Znf_C2H2_type"/>
</dbReference>
<comment type="subcellular location">
    <subcellularLocation>
        <location evidence="1">Nucleus</location>
    </subcellularLocation>
</comment>
<dbReference type="RefSeq" id="XP_008487974.1">
    <property type="nucleotide sequence ID" value="XM_008489752.1"/>
</dbReference>
<name>A0A1S3DU61_DIACI</name>
<dbReference type="SMART" id="SM00355">
    <property type="entry name" value="ZnF_C2H2"/>
    <property type="match status" value="7"/>
</dbReference>
<dbReference type="GeneID" id="103524720"/>
<dbReference type="Pfam" id="PF00096">
    <property type="entry name" value="zf-C2H2"/>
    <property type="match status" value="2"/>
</dbReference>
<reference evidence="13" key="1">
    <citation type="submission" date="2025-08" db="UniProtKB">
        <authorList>
            <consortium name="RefSeq"/>
        </authorList>
    </citation>
    <scope>IDENTIFICATION</scope>
</reference>
<evidence type="ECO:0000256" key="9">
    <source>
        <dbReference type="PROSITE-ProRule" id="PRU00042"/>
    </source>
</evidence>
<dbReference type="STRING" id="121845.A0A1S3DU61"/>
<keyword evidence="12" id="KW-1185">Reference proteome</keyword>
<dbReference type="Pfam" id="PF13894">
    <property type="entry name" value="zf-C2H2_4"/>
    <property type="match status" value="1"/>
</dbReference>
<keyword evidence="3" id="KW-0677">Repeat</keyword>
<protein>
    <submittedName>
        <fullName evidence="13">Zinc finger protein 234-like</fullName>
    </submittedName>
</protein>
<evidence type="ECO:0000256" key="5">
    <source>
        <dbReference type="ARBA" id="ARBA00022833"/>
    </source>
</evidence>
<dbReference type="FunFam" id="3.30.160.60:FF:000446">
    <property type="entry name" value="Zinc finger protein"/>
    <property type="match status" value="1"/>
</dbReference>
<feature type="region of interest" description="Disordered" evidence="10">
    <location>
        <begin position="1"/>
        <end position="36"/>
    </location>
</feature>
<keyword evidence="4 9" id="KW-0863">Zinc-finger</keyword>
<dbReference type="PROSITE" id="PS50157">
    <property type="entry name" value="ZINC_FINGER_C2H2_2"/>
    <property type="match status" value="5"/>
</dbReference>